<organism evidence="2">
    <name type="scientific">Pectinophora gossypiella</name>
    <name type="common">Cotton pink bollworm</name>
    <name type="synonym">Depressaria gossypiella</name>
    <dbReference type="NCBI Taxonomy" id="13191"/>
    <lineage>
        <taxon>Eukaryota</taxon>
        <taxon>Metazoa</taxon>
        <taxon>Ecdysozoa</taxon>
        <taxon>Arthropoda</taxon>
        <taxon>Hexapoda</taxon>
        <taxon>Insecta</taxon>
        <taxon>Pterygota</taxon>
        <taxon>Neoptera</taxon>
        <taxon>Endopterygota</taxon>
        <taxon>Lepidoptera</taxon>
        <taxon>Glossata</taxon>
        <taxon>Ditrysia</taxon>
        <taxon>Gelechioidea</taxon>
        <taxon>Gelechiidae</taxon>
        <taxon>Apatetrinae</taxon>
        <taxon>Pectinophora</taxon>
    </lineage>
</organism>
<name>A0A1E1W2S4_PECGO</name>
<proteinExistence type="predicted"/>
<dbReference type="EMBL" id="GDQN01009815">
    <property type="protein sequence ID" value="JAT81239.1"/>
    <property type="molecule type" value="Transcribed_RNA"/>
</dbReference>
<dbReference type="AlphaFoldDB" id="A0A1E1W2S4"/>
<accession>A0A1E1W2S4</accession>
<feature type="compositionally biased region" description="Pro residues" evidence="1">
    <location>
        <begin position="1"/>
        <end position="10"/>
    </location>
</feature>
<feature type="region of interest" description="Disordered" evidence="1">
    <location>
        <begin position="1"/>
        <end position="41"/>
    </location>
</feature>
<evidence type="ECO:0000313" key="2">
    <source>
        <dbReference type="EMBL" id="JAT81239.1"/>
    </source>
</evidence>
<evidence type="ECO:0000256" key="1">
    <source>
        <dbReference type="SAM" id="MobiDB-lite"/>
    </source>
</evidence>
<gene>
    <name evidence="2" type="ORF">g.17910</name>
</gene>
<protein>
    <submittedName>
        <fullName evidence="2">Uncharacterized protein</fullName>
    </submittedName>
</protein>
<feature type="compositionally biased region" description="Basic and acidic residues" evidence="1">
    <location>
        <begin position="15"/>
        <end position="28"/>
    </location>
</feature>
<feature type="region of interest" description="Disordered" evidence="1">
    <location>
        <begin position="59"/>
        <end position="100"/>
    </location>
</feature>
<feature type="non-terminal residue" evidence="2">
    <location>
        <position position="1"/>
    </location>
</feature>
<dbReference type="OrthoDB" id="6022609at2759"/>
<reference evidence="2" key="1">
    <citation type="submission" date="2015-09" db="EMBL/GenBank/DDBJ databases">
        <title>De novo assembly of Pectinophora gossypiella (Pink Bollworm) gut transcriptome.</title>
        <authorList>
            <person name="Tassone E.E."/>
        </authorList>
    </citation>
    <scope>NUCLEOTIDE SEQUENCE</scope>
</reference>
<feature type="compositionally biased region" description="Basic and acidic residues" evidence="1">
    <location>
        <begin position="60"/>
        <end position="72"/>
    </location>
</feature>
<feature type="compositionally biased region" description="Basic and acidic residues" evidence="1">
    <location>
        <begin position="84"/>
        <end position="100"/>
    </location>
</feature>
<sequence length="100" mass="11366">SFLPTLPPQKPTTEPQKREVDATPKLEAAEAADAPETPKQPRLLNLNVDELQNFANALHNETKQQKSQKVDLSDVNMDEDEDEPPRLMPHDHNKHEKQIP</sequence>